<evidence type="ECO:0000256" key="3">
    <source>
        <dbReference type="ARBA" id="ARBA00022679"/>
    </source>
</evidence>
<dbReference type="SUPFAM" id="SSF64484">
    <property type="entry name" value="beta and beta-prime subunits of DNA dependent RNA-polymerase"/>
    <property type="match status" value="1"/>
</dbReference>
<dbReference type="InterPro" id="IPR015712">
    <property type="entry name" value="DNA-dir_RNA_pol_su2"/>
</dbReference>
<dbReference type="FunFam" id="3.90.1800.10:FF:000002">
    <property type="entry name" value="DNA-directed RNA polymerase subunit beta"/>
    <property type="match status" value="1"/>
</dbReference>
<dbReference type="Gene3D" id="3.90.1110.10">
    <property type="entry name" value="RNA polymerase Rpb2, domain 2"/>
    <property type="match status" value="1"/>
</dbReference>
<feature type="domain" description="DNA-directed RNA polymerase subunit 2 hybrid-binding" evidence="11">
    <location>
        <begin position="768"/>
        <end position="1134"/>
    </location>
</feature>
<dbReference type="InterPro" id="IPR007645">
    <property type="entry name" value="RNA_pol_Rpb2_3"/>
</dbReference>
<dbReference type="CDD" id="cd00653">
    <property type="entry name" value="RNA_pol_B_RPB2"/>
    <property type="match status" value="1"/>
</dbReference>
<dbReference type="FunFam" id="2.40.270.10:FF:000006">
    <property type="entry name" value="DNA-directed RNA polymerase subunit beta"/>
    <property type="match status" value="1"/>
</dbReference>
<evidence type="ECO:0000259" key="12">
    <source>
        <dbReference type="Pfam" id="PF04560"/>
    </source>
</evidence>
<dbReference type="GO" id="GO:0003899">
    <property type="term" value="F:DNA-directed RNA polymerase activity"/>
    <property type="evidence" value="ECO:0007669"/>
    <property type="project" value="UniProtKB-EC"/>
</dbReference>
<dbReference type="Gene3D" id="3.90.1100.10">
    <property type="match status" value="1"/>
</dbReference>
<sequence>MNYQYTDQQKHARQGTGTGIHNSNKGPVIADLQENQEIDQDDSWTVIRTYFKQNGLLSQQISSFDRFMSYILQDIITENGEIQIEFTPQYQLNSKVTDTDKNIVFVLKFGQVSVNASPRIVEEDEKYVPIFPHEARMRNLTYATEVYVDINFSKTEMSDDYELDQKSGQRKRRIKQVLQEYQKARVLIGKIPVMLRSKFCQLHNLNLFDRVKSGKDCQYDQGGYFIINGSEKVIVAQERMANNQVLVFHKKPPSKYSWVAEIRSQAESSNRPPQLLILFLKSKFKGSKQVISNKFGQCIYVTIPLIKEQIPVVILFRALGCISDKLILSRICFDCPDDAEMVESLRASLDEAKIIDTQEEALDYIAKRGSAQAYVKENRLNYTKLLLESEFLPHVSILPQDLPKKSFFLGYMVNKLLKAYLGRIDEDDRDYYGKKRLDMAGALIATHFRQLFRQFTDTMGKILKRDIDSGKEHIMLQSAVKSDIITRGLRTALATGNWGKDKNGDVLKTGVAQVLNRLTFASSLSHLRRLNTPMAKQGKLAKPRQLHNTHWGMICPAETPEGAACGLVKNLALMAFVSVGSSTSVLLNLLDDFGVERLDDVNQLGTGRSVRVFVNGNWYGTHSNPDDLVFSIMRLRRKFQIPKEIAIIRDILNKEVRFYTDSGRVQRPLFIVQNGKIKLKKHHIQRMLRTDYESMNFDEALKEGLIEFLDVEEEETAMIAMHIQDLKTKPITTYTHCEIHPSMILGVCASIIPFPDHNQVIHSFKLTDIQSPRNTYQSAMGKQAMGIYTSNHSIRMDTLAHVLYYPQKPLVCTKSMDFLHFKELPAGCNAIVAIACYTGYNQEDSIIFNQSSIDRGLFRSAFFRTYSDTQEKDEQFEIPDFRKCSGRKHGTYDKLDIDGLINPGNLVSGDDVIIGKSSLIRMNDNQNDQQTDPFYFVKSRKDCSICIKHSENGKIDQVVLTVNEQGERFAKVKMRSERIPQIGDKFASRHGQKGTVGMTYRMEDMPFTREGIVPDLIINPHAIPSRMTIGHLVECLGSKVAALTGTEGDATPFQKVGVKDTVEQISKRLHQQGYQLRGNEVMYNGFNGKKMEVMIFLGPTYYQRLKHMVDDKIHSRGRGPTQILTRQPTEGRSRDGGLRFGEMERDCMISHGAARFLKERLFDVSDFYRVHMCEICGLICVGNLAEQRFECYNCQNTSKICQVNIPYACKLLLQELMAMQIAPRLRVHDLK</sequence>
<evidence type="ECO:0000256" key="5">
    <source>
        <dbReference type="ARBA" id="ARBA00022723"/>
    </source>
</evidence>
<dbReference type="EC" id="2.7.7.6" evidence="9"/>
<comment type="catalytic activity">
    <reaction evidence="9">
        <text>RNA(n) + a ribonucleoside 5'-triphosphate = RNA(n+1) + diphosphate</text>
        <dbReference type="Rhea" id="RHEA:21248"/>
        <dbReference type="Rhea" id="RHEA-COMP:14527"/>
        <dbReference type="Rhea" id="RHEA-COMP:17342"/>
        <dbReference type="ChEBI" id="CHEBI:33019"/>
        <dbReference type="ChEBI" id="CHEBI:61557"/>
        <dbReference type="ChEBI" id="CHEBI:140395"/>
        <dbReference type="EC" id="2.7.7.6"/>
    </reaction>
</comment>
<dbReference type="OMA" id="LQAQVYF"/>
<dbReference type="InterPro" id="IPR007647">
    <property type="entry name" value="RNA_pol_Rpb2_5"/>
</dbReference>
<evidence type="ECO:0000256" key="9">
    <source>
        <dbReference type="RuleBase" id="RU363031"/>
    </source>
</evidence>
<dbReference type="NCBIfam" id="NF007175">
    <property type="entry name" value="PRK09606.1"/>
    <property type="match status" value="1"/>
</dbReference>
<keyword evidence="4 9" id="KW-0548">Nucleotidyltransferase</keyword>
<evidence type="ECO:0000256" key="10">
    <source>
        <dbReference type="SAM" id="MobiDB-lite"/>
    </source>
</evidence>
<dbReference type="GO" id="GO:0000428">
    <property type="term" value="C:DNA-directed RNA polymerase complex"/>
    <property type="evidence" value="ECO:0007669"/>
    <property type="project" value="UniProtKB-KW"/>
</dbReference>
<evidence type="ECO:0000259" key="11">
    <source>
        <dbReference type="Pfam" id="PF00562"/>
    </source>
</evidence>
<evidence type="ECO:0000259" key="15">
    <source>
        <dbReference type="Pfam" id="PF04565"/>
    </source>
</evidence>
<dbReference type="InterPro" id="IPR014724">
    <property type="entry name" value="RNA_pol_RPB2_OB-fold"/>
</dbReference>
<accession>A0A078A8G3</accession>
<dbReference type="PANTHER" id="PTHR20856">
    <property type="entry name" value="DNA-DIRECTED RNA POLYMERASE I SUBUNIT 2"/>
    <property type="match status" value="1"/>
</dbReference>
<evidence type="ECO:0000259" key="14">
    <source>
        <dbReference type="Pfam" id="PF04563"/>
    </source>
</evidence>
<feature type="region of interest" description="Disordered" evidence="10">
    <location>
        <begin position="1"/>
        <end position="26"/>
    </location>
</feature>
<keyword evidence="6" id="KW-0862">Zinc</keyword>
<dbReference type="InterPro" id="IPR007646">
    <property type="entry name" value="RNA_pol_Rpb2_4"/>
</dbReference>
<keyword evidence="5" id="KW-0479">Metal-binding</keyword>
<organism evidence="18 19">
    <name type="scientific">Stylonychia lemnae</name>
    <name type="common">Ciliate</name>
    <dbReference type="NCBI Taxonomy" id="5949"/>
    <lineage>
        <taxon>Eukaryota</taxon>
        <taxon>Sar</taxon>
        <taxon>Alveolata</taxon>
        <taxon>Ciliophora</taxon>
        <taxon>Intramacronucleata</taxon>
        <taxon>Spirotrichea</taxon>
        <taxon>Stichotrichia</taxon>
        <taxon>Sporadotrichida</taxon>
        <taxon>Oxytrichidae</taxon>
        <taxon>Stylonychinae</taxon>
        <taxon>Stylonychia</taxon>
    </lineage>
</organism>
<evidence type="ECO:0000313" key="19">
    <source>
        <dbReference type="Proteomes" id="UP000039865"/>
    </source>
</evidence>
<dbReference type="InterPro" id="IPR037033">
    <property type="entry name" value="DNA-dir_RNAP_su2_hyb_sf"/>
</dbReference>
<evidence type="ECO:0000259" key="16">
    <source>
        <dbReference type="Pfam" id="PF04566"/>
    </source>
</evidence>
<evidence type="ECO:0000256" key="6">
    <source>
        <dbReference type="ARBA" id="ARBA00022833"/>
    </source>
</evidence>
<dbReference type="Gene3D" id="3.90.1800.10">
    <property type="entry name" value="RNA polymerase alpha subunit dimerisation domain"/>
    <property type="match status" value="1"/>
</dbReference>
<evidence type="ECO:0000259" key="13">
    <source>
        <dbReference type="Pfam" id="PF04561"/>
    </source>
</evidence>
<dbReference type="InterPro" id="IPR007642">
    <property type="entry name" value="RNA_pol_Rpb2_2"/>
</dbReference>
<feature type="domain" description="RNA polymerase Rpb2" evidence="13">
    <location>
        <begin position="277"/>
        <end position="438"/>
    </location>
</feature>
<dbReference type="FunCoup" id="A0A078A8G3">
    <property type="interactions" value="566"/>
</dbReference>
<dbReference type="Gene3D" id="3.90.1070.20">
    <property type="match status" value="1"/>
</dbReference>
<dbReference type="GO" id="GO:0006351">
    <property type="term" value="P:DNA-templated transcription"/>
    <property type="evidence" value="ECO:0007669"/>
    <property type="project" value="InterPro"/>
</dbReference>
<feature type="domain" description="RNA polymerase beta subunit protrusion" evidence="14">
    <location>
        <begin position="55"/>
        <end position="487"/>
    </location>
</feature>
<proteinExistence type="inferred from homology"/>
<evidence type="ECO:0000256" key="4">
    <source>
        <dbReference type="ARBA" id="ARBA00022695"/>
    </source>
</evidence>
<keyword evidence="19" id="KW-1185">Reference proteome</keyword>
<dbReference type="GO" id="GO:0003677">
    <property type="term" value="F:DNA binding"/>
    <property type="evidence" value="ECO:0007669"/>
    <property type="project" value="InterPro"/>
</dbReference>
<feature type="domain" description="RNA polymerase Rpb2" evidence="16">
    <location>
        <begin position="612"/>
        <end position="673"/>
    </location>
</feature>
<dbReference type="OrthoDB" id="10248617at2759"/>
<feature type="domain" description="RNA polymerase Rpb2" evidence="15">
    <location>
        <begin position="513"/>
        <end position="577"/>
    </location>
</feature>
<reference evidence="18 19" key="1">
    <citation type="submission" date="2014-06" db="EMBL/GenBank/DDBJ databases">
        <authorList>
            <person name="Swart Estienne"/>
        </authorList>
    </citation>
    <scope>NUCLEOTIDE SEQUENCE [LARGE SCALE GENOMIC DNA]</scope>
    <source>
        <strain evidence="18 19">130c</strain>
    </source>
</reference>
<keyword evidence="7 9" id="KW-0804">Transcription</keyword>
<evidence type="ECO:0000256" key="1">
    <source>
        <dbReference type="ARBA" id="ARBA00006835"/>
    </source>
</evidence>
<keyword evidence="2 9" id="KW-0240">DNA-directed RNA polymerase</keyword>
<feature type="domain" description="RNA polymerase Rpb2" evidence="17">
    <location>
        <begin position="697"/>
        <end position="741"/>
    </location>
</feature>
<dbReference type="Pfam" id="PF04561">
    <property type="entry name" value="RNA_pol_Rpb2_2"/>
    <property type="match status" value="1"/>
</dbReference>
<dbReference type="Pfam" id="PF04560">
    <property type="entry name" value="RNA_pol_Rpb2_7"/>
    <property type="match status" value="1"/>
</dbReference>
<dbReference type="Pfam" id="PF04565">
    <property type="entry name" value="RNA_pol_Rpb2_3"/>
    <property type="match status" value="1"/>
</dbReference>
<evidence type="ECO:0000259" key="17">
    <source>
        <dbReference type="Pfam" id="PF04567"/>
    </source>
</evidence>
<dbReference type="Pfam" id="PF00562">
    <property type="entry name" value="RNA_pol_Rpb2_6"/>
    <property type="match status" value="1"/>
</dbReference>
<comment type="similarity">
    <text evidence="1 8">Belongs to the RNA polymerase beta chain family.</text>
</comment>
<name>A0A078A8G3_STYLE</name>
<dbReference type="InterPro" id="IPR007120">
    <property type="entry name" value="DNA-dir_RNAP_su2_dom"/>
</dbReference>
<dbReference type="Gene3D" id="2.40.50.150">
    <property type="match status" value="1"/>
</dbReference>
<dbReference type="InterPro" id="IPR007121">
    <property type="entry name" value="RNA_pol_bsu_CS"/>
</dbReference>
<dbReference type="GO" id="GO:0046872">
    <property type="term" value="F:metal ion binding"/>
    <property type="evidence" value="ECO:0007669"/>
    <property type="project" value="UniProtKB-KW"/>
</dbReference>
<dbReference type="Pfam" id="PF04563">
    <property type="entry name" value="RNA_pol_Rpb2_1"/>
    <property type="match status" value="1"/>
</dbReference>
<dbReference type="Proteomes" id="UP000039865">
    <property type="component" value="Unassembled WGS sequence"/>
</dbReference>
<gene>
    <name evidence="18" type="primary">Contig14294.g15224</name>
    <name evidence="18" type="ORF">STYLEM_6823</name>
</gene>
<evidence type="ECO:0000313" key="18">
    <source>
        <dbReference type="EMBL" id="CDW77857.1"/>
    </source>
</evidence>
<dbReference type="InterPro" id="IPR037034">
    <property type="entry name" value="RNA_pol_Rpb2_2_sf"/>
</dbReference>
<dbReference type="InterPro" id="IPR007641">
    <property type="entry name" value="RNA_pol_Rpb2_7"/>
</dbReference>
<feature type="domain" description="RNA polymerase Rpb2" evidence="12">
    <location>
        <begin position="1136"/>
        <end position="1226"/>
    </location>
</feature>
<dbReference type="Gene3D" id="2.40.270.10">
    <property type="entry name" value="DNA-directed RNA polymerase, subunit 2, domain 6"/>
    <property type="match status" value="1"/>
</dbReference>
<dbReference type="InParanoid" id="A0A078A8G3"/>
<dbReference type="AlphaFoldDB" id="A0A078A8G3"/>
<evidence type="ECO:0000256" key="2">
    <source>
        <dbReference type="ARBA" id="ARBA00022478"/>
    </source>
</evidence>
<evidence type="ECO:0000256" key="8">
    <source>
        <dbReference type="RuleBase" id="RU000434"/>
    </source>
</evidence>
<evidence type="ECO:0000256" key="7">
    <source>
        <dbReference type="ARBA" id="ARBA00023163"/>
    </source>
</evidence>
<dbReference type="GO" id="GO:0032549">
    <property type="term" value="F:ribonucleoside binding"/>
    <property type="evidence" value="ECO:0007669"/>
    <property type="project" value="InterPro"/>
</dbReference>
<dbReference type="InterPro" id="IPR007644">
    <property type="entry name" value="RNA_pol_bsu_protrusion"/>
</dbReference>
<dbReference type="EMBL" id="CCKQ01006529">
    <property type="protein sequence ID" value="CDW77857.1"/>
    <property type="molecule type" value="Genomic_DNA"/>
</dbReference>
<keyword evidence="3 9" id="KW-0808">Transferase</keyword>
<comment type="function">
    <text evidence="9">DNA-dependent RNA polymerase catalyzes the transcription of DNA into RNA using the four ribonucleoside triphosphates as substrates.</text>
</comment>
<dbReference type="Pfam" id="PF04566">
    <property type="entry name" value="RNA_pol_Rpb2_4"/>
    <property type="match status" value="1"/>
</dbReference>
<dbReference type="PROSITE" id="PS01166">
    <property type="entry name" value="RNA_POL_BETA"/>
    <property type="match status" value="1"/>
</dbReference>
<dbReference type="Pfam" id="PF04567">
    <property type="entry name" value="RNA_pol_Rpb2_5"/>
    <property type="match status" value="1"/>
</dbReference>
<protein>
    <recommendedName>
        <fullName evidence="9">DNA-directed RNA polymerase subunit beta</fullName>
        <ecNumber evidence="9">2.7.7.6</ecNumber>
    </recommendedName>
</protein>